<dbReference type="Pfam" id="PF04884">
    <property type="entry name" value="UVB_sens_prot"/>
    <property type="match status" value="1"/>
</dbReference>
<feature type="domain" description="Root UVB sensitive protein C-terminal" evidence="4">
    <location>
        <begin position="410"/>
        <end position="502"/>
    </location>
</feature>
<dbReference type="OrthoDB" id="364779at2759"/>
<dbReference type="PANTHER" id="PTHR12770">
    <property type="entry name" value="RUS1 FAMILY PROTEIN C16ORF58"/>
    <property type="match status" value="1"/>
</dbReference>
<dbReference type="InterPro" id="IPR006968">
    <property type="entry name" value="RUS_fam"/>
</dbReference>
<evidence type="ECO:0000313" key="6">
    <source>
        <dbReference type="Proteomes" id="UP000239899"/>
    </source>
</evidence>
<dbReference type="InterPro" id="IPR055412">
    <property type="entry name" value="UVB_sens_C"/>
</dbReference>
<sequence>MGGPAAQPSDRQQVPLGLGQLVVALDGNRRQLQRNLAAAAARLPFASVAASGRQPTQQQQQQQPKESKLPWALFGGSPAAAATPPASIAAATAAAAAAGGAELVCIEFTRDRRRVYRRQPGAAADDGSGAAEAAGGKGRRRGKDIRSRGADGSRKRSTEGGWEITDDAVRGRQRLGDLVSDYLLPQGYPQSVAPEYSSYMFWRGVQYFFGGAMSVFTTKSLLASLGVSNKRSGEAAAAINWVVKDGAGRLGRFLFARWGRELDCELKQFRLAGDALMESGAALELSTVLMPRWFLPLACTANLAKNLAAVAASSTRAPIYRTFAKANNLADVTAKGESVANLADVVGTAAGIALAKFNLPVLPTFCLLSLGYLYSSRREVDSVVLPYLNRARLSYAARSFLSTGEMPGLVEGNAREPLMPWSDPHNGRVVLGATVEEACAGPGQLKEALSRFAGRQYALTYRPDSRKCYVLLKQGATPQSVVNAALDAHCLLWMLDQQKAAGSSAPTAPAPVAAATGGKKQQQRSSSSGGSSNGGPVAQLHTAASSPGAPPGSAAAAEAALQFVAGSGGRQLCQLFEKEATAGGWRMDMTMLNPKETRLVVS</sequence>
<organism evidence="5 6">
    <name type="scientific">Chlorella sorokiniana</name>
    <name type="common">Freshwater green alga</name>
    <dbReference type="NCBI Taxonomy" id="3076"/>
    <lineage>
        <taxon>Eukaryota</taxon>
        <taxon>Viridiplantae</taxon>
        <taxon>Chlorophyta</taxon>
        <taxon>core chlorophytes</taxon>
        <taxon>Trebouxiophyceae</taxon>
        <taxon>Chlorellales</taxon>
        <taxon>Chlorellaceae</taxon>
        <taxon>Chlorella clade</taxon>
        <taxon>Chlorella</taxon>
    </lineage>
</organism>
<evidence type="ECO:0000256" key="1">
    <source>
        <dbReference type="ARBA" id="ARBA00007558"/>
    </source>
</evidence>
<feature type="domain" description="Protein root UVB sensitive/RUS" evidence="3">
    <location>
        <begin position="172"/>
        <end position="403"/>
    </location>
</feature>
<feature type="compositionally biased region" description="Low complexity" evidence="2">
    <location>
        <begin position="502"/>
        <end position="530"/>
    </location>
</feature>
<protein>
    <submittedName>
        <fullName evidence="5">Root UVB sensitive 6</fullName>
    </submittedName>
</protein>
<evidence type="ECO:0000259" key="3">
    <source>
        <dbReference type="Pfam" id="PF04884"/>
    </source>
</evidence>
<name>A0A2P6TPA3_CHLSO</name>
<dbReference type="Pfam" id="PF24160">
    <property type="entry name" value="UVB_sens_C"/>
    <property type="match status" value="1"/>
</dbReference>
<dbReference type="AlphaFoldDB" id="A0A2P6TPA3"/>
<evidence type="ECO:0000256" key="2">
    <source>
        <dbReference type="SAM" id="MobiDB-lite"/>
    </source>
</evidence>
<feature type="region of interest" description="Disordered" evidence="2">
    <location>
        <begin position="118"/>
        <end position="165"/>
    </location>
</feature>
<comment type="similarity">
    <text evidence="1">Belongs to the RUS1 family.</text>
</comment>
<evidence type="ECO:0000259" key="4">
    <source>
        <dbReference type="Pfam" id="PF24160"/>
    </source>
</evidence>
<accession>A0A2P6TPA3</accession>
<dbReference type="EMBL" id="LHPG02000010">
    <property type="protein sequence ID" value="PRW51153.1"/>
    <property type="molecule type" value="Genomic_DNA"/>
</dbReference>
<feature type="compositionally biased region" description="Low complexity" evidence="2">
    <location>
        <begin position="121"/>
        <end position="134"/>
    </location>
</feature>
<reference evidence="5 6" key="1">
    <citation type="journal article" date="2018" name="Plant J.">
        <title>Genome sequences of Chlorella sorokiniana UTEX 1602 and Micractinium conductrix SAG 241.80: implications to maltose excretion by a green alga.</title>
        <authorList>
            <person name="Arriola M.B."/>
            <person name="Velmurugan N."/>
            <person name="Zhang Y."/>
            <person name="Plunkett M.H."/>
            <person name="Hondzo H."/>
            <person name="Barney B.M."/>
        </authorList>
    </citation>
    <scope>NUCLEOTIDE SEQUENCE [LARGE SCALE GENOMIC DNA]</scope>
    <source>
        <strain evidence="6">UTEX 1602</strain>
    </source>
</reference>
<feature type="compositionally biased region" description="Low complexity" evidence="2">
    <location>
        <begin position="543"/>
        <end position="552"/>
    </location>
</feature>
<comment type="caution">
    <text evidence="5">The sequence shown here is derived from an EMBL/GenBank/DDBJ whole genome shotgun (WGS) entry which is preliminary data.</text>
</comment>
<feature type="compositionally biased region" description="Basic and acidic residues" evidence="2">
    <location>
        <begin position="144"/>
        <end position="158"/>
    </location>
</feature>
<dbReference type="Proteomes" id="UP000239899">
    <property type="component" value="Unassembled WGS sequence"/>
</dbReference>
<feature type="region of interest" description="Disordered" evidence="2">
    <location>
        <begin position="49"/>
        <end position="82"/>
    </location>
</feature>
<dbReference type="PANTHER" id="PTHR12770:SF20">
    <property type="entry name" value="PROTEIN ROOT UVB SENSITIVE 6"/>
    <property type="match status" value="1"/>
</dbReference>
<dbReference type="InterPro" id="IPR054549">
    <property type="entry name" value="UVB_sens_RUS_dom"/>
</dbReference>
<evidence type="ECO:0000313" key="5">
    <source>
        <dbReference type="EMBL" id="PRW51153.1"/>
    </source>
</evidence>
<keyword evidence="6" id="KW-1185">Reference proteome</keyword>
<feature type="region of interest" description="Disordered" evidence="2">
    <location>
        <begin position="502"/>
        <end position="552"/>
    </location>
</feature>
<gene>
    <name evidence="5" type="ORF">C2E21_5539</name>
</gene>
<proteinExistence type="inferred from homology"/>